<dbReference type="AlphaFoldDB" id="A0A2W1JSL0"/>
<dbReference type="Proteomes" id="UP000248857">
    <property type="component" value="Unassembled WGS sequence"/>
</dbReference>
<name>A0A2W1JSL0_9CYAN</name>
<dbReference type="OrthoDB" id="5432174at2"/>
<gene>
    <name evidence="1" type="ORF">C1752_03234</name>
</gene>
<comment type="caution">
    <text evidence="1">The sequence shown here is derived from an EMBL/GenBank/DDBJ whole genome shotgun (WGS) entry which is preliminary data.</text>
</comment>
<dbReference type="PANTHER" id="PTHR38449:SF1">
    <property type="entry name" value="REGULATORY PROTEIN SSL2874-RELATED"/>
    <property type="match status" value="1"/>
</dbReference>
<reference evidence="1 2" key="1">
    <citation type="journal article" date="2018" name="Sci. Rep.">
        <title>A novel species of the marine cyanobacterium Acaryochloris with a unique pigment content and lifestyle.</title>
        <authorList>
            <person name="Partensky F."/>
            <person name="Six C."/>
            <person name="Ratin M."/>
            <person name="Garczarek L."/>
            <person name="Vaulot D."/>
            <person name="Probert I."/>
            <person name="Calteau A."/>
            <person name="Gourvil P."/>
            <person name="Marie D."/>
            <person name="Grebert T."/>
            <person name="Bouchier C."/>
            <person name="Le Panse S."/>
            <person name="Gachenot M."/>
            <person name="Rodriguez F."/>
            <person name="Garrido J.L."/>
        </authorList>
    </citation>
    <scope>NUCLEOTIDE SEQUENCE [LARGE SCALE GENOMIC DNA]</scope>
    <source>
        <strain evidence="1 2">RCC1774</strain>
    </source>
</reference>
<dbReference type="PANTHER" id="PTHR38449">
    <property type="entry name" value="REGULATORY PROTEIN TM_1690-RELATED"/>
    <property type="match status" value="1"/>
</dbReference>
<dbReference type="InterPro" id="IPR007169">
    <property type="entry name" value="RemA-like"/>
</dbReference>
<protein>
    <submittedName>
        <fullName evidence="1">Uncharacterized protein</fullName>
    </submittedName>
</protein>
<organism evidence="1 2">
    <name type="scientific">Acaryochloris thomasi RCC1774</name>
    <dbReference type="NCBI Taxonomy" id="1764569"/>
    <lineage>
        <taxon>Bacteria</taxon>
        <taxon>Bacillati</taxon>
        <taxon>Cyanobacteriota</taxon>
        <taxon>Cyanophyceae</taxon>
        <taxon>Acaryochloridales</taxon>
        <taxon>Acaryochloridaceae</taxon>
        <taxon>Acaryochloris</taxon>
        <taxon>Acaryochloris thomasi</taxon>
    </lineage>
</organism>
<keyword evidence="2" id="KW-1185">Reference proteome</keyword>
<dbReference type="Pfam" id="PF04025">
    <property type="entry name" value="RemA-like"/>
    <property type="match status" value="1"/>
</dbReference>
<proteinExistence type="predicted"/>
<evidence type="ECO:0000313" key="2">
    <source>
        <dbReference type="Proteomes" id="UP000248857"/>
    </source>
</evidence>
<dbReference type="EMBL" id="PQWO01000008">
    <property type="protein sequence ID" value="PZD72894.1"/>
    <property type="molecule type" value="Genomic_DNA"/>
</dbReference>
<sequence>MNNGQINLGYGNTVADGEMVAVISPGSLPVQRLIADAEAKSQLVDYTQGRSPRAVVILVTGAIILSAFQPETIGSHENKVRNQL</sequence>
<dbReference type="RefSeq" id="WP_110986683.1">
    <property type="nucleotide sequence ID" value="NZ_CAWNWM010000008.1"/>
</dbReference>
<evidence type="ECO:0000313" key="1">
    <source>
        <dbReference type="EMBL" id="PZD72894.1"/>
    </source>
</evidence>
<accession>A0A2W1JSL0</accession>